<gene>
    <name evidence="6" type="ORF">Ssi02_61510</name>
</gene>
<sequence>MTIDLVTLGEAMGLLTPTEPGPLLRRPLLRLGFGGAETNLAIGAARLGLRTHWIGRVGDDEIGDLILRELRAEGVAVSCVRDTAPTGLMFKTVGAAGQVRVTYLRSASAGSRLCPGDVDETLIREAKVLHVTGITPALGADPAAAVTAAVEIARANRVVVSLDLNYRSALWDPRTAKAALGPLVKQADVLFATHDEAQLLVNADTPADCARVLSSLGPRQVMVKLGAAGSVSVVDGELYRRDAETVTVVDPVGAGDAFAAGYLSDLVHGADARAGLSTATRAGAFAVTVSGDWEGLPTRAELHAFERRGDVVR</sequence>
<accession>A0A919RLC0</accession>
<reference evidence="6" key="1">
    <citation type="submission" date="2021-01" db="EMBL/GenBank/DDBJ databases">
        <title>Whole genome shotgun sequence of Sinosporangium siamense NBRC 109515.</title>
        <authorList>
            <person name="Komaki H."/>
            <person name="Tamura T."/>
        </authorList>
    </citation>
    <scope>NUCLEOTIDE SEQUENCE</scope>
    <source>
        <strain evidence="6">NBRC 109515</strain>
    </source>
</reference>
<comment type="caution">
    <text evidence="6">The sequence shown here is derived from an EMBL/GenBank/DDBJ whole genome shotgun (WGS) entry which is preliminary data.</text>
</comment>
<dbReference type="EMBL" id="BOOW01000040">
    <property type="protein sequence ID" value="GII95920.1"/>
    <property type="molecule type" value="Genomic_DNA"/>
</dbReference>
<comment type="similarity">
    <text evidence="1 4">Belongs to the carbohydrate kinase PfkB family.</text>
</comment>
<evidence type="ECO:0000313" key="6">
    <source>
        <dbReference type="EMBL" id="GII95920.1"/>
    </source>
</evidence>
<protein>
    <submittedName>
        <fullName evidence="6">Sugar kinase</fullName>
    </submittedName>
</protein>
<dbReference type="CDD" id="cd01166">
    <property type="entry name" value="KdgK"/>
    <property type="match status" value="1"/>
</dbReference>
<feature type="domain" description="Carbohydrate kinase PfkB" evidence="5">
    <location>
        <begin position="4"/>
        <end position="298"/>
    </location>
</feature>
<dbReference type="InterPro" id="IPR011611">
    <property type="entry name" value="PfkB_dom"/>
</dbReference>
<evidence type="ECO:0000256" key="1">
    <source>
        <dbReference type="ARBA" id="ARBA00010688"/>
    </source>
</evidence>
<evidence type="ECO:0000313" key="7">
    <source>
        <dbReference type="Proteomes" id="UP000606172"/>
    </source>
</evidence>
<dbReference type="SUPFAM" id="SSF53613">
    <property type="entry name" value="Ribokinase-like"/>
    <property type="match status" value="1"/>
</dbReference>
<dbReference type="InterPro" id="IPR029056">
    <property type="entry name" value="Ribokinase-like"/>
</dbReference>
<dbReference type="Pfam" id="PF00294">
    <property type="entry name" value="PfkB"/>
    <property type="match status" value="1"/>
</dbReference>
<dbReference type="InterPro" id="IPR002139">
    <property type="entry name" value="Ribo/fructo_kinase"/>
</dbReference>
<organism evidence="6 7">
    <name type="scientific">Sinosporangium siamense</name>
    <dbReference type="NCBI Taxonomy" id="1367973"/>
    <lineage>
        <taxon>Bacteria</taxon>
        <taxon>Bacillati</taxon>
        <taxon>Actinomycetota</taxon>
        <taxon>Actinomycetes</taxon>
        <taxon>Streptosporangiales</taxon>
        <taxon>Streptosporangiaceae</taxon>
        <taxon>Sinosporangium</taxon>
    </lineage>
</organism>
<dbReference type="AlphaFoldDB" id="A0A919RLC0"/>
<proteinExistence type="inferred from homology"/>
<keyword evidence="3 4" id="KW-0418">Kinase</keyword>
<dbReference type="Proteomes" id="UP000606172">
    <property type="component" value="Unassembled WGS sequence"/>
</dbReference>
<dbReference type="PANTHER" id="PTHR43320">
    <property type="entry name" value="SUGAR KINASE"/>
    <property type="match status" value="1"/>
</dbReference>
<dbReference type="PANTHER" id="PTHR43320:SF2">
    <property type="entry name" value="2-DEHYDRO-3-DEOXYGLUCONOKINASE_2-DEHYDRO-3-DEOXYGALACTONOKINASE"/>
    <property type="match status" value="1"/>
</dbReference>
<dbReference type="RefSeq" id="WP_204030956.1">
    <property type="nucleotide sequence ID" value="NZ_BOOW01000040.1"/>
</dbReference>
<evidence type="ECO:0000256" key="4">
    <source>
        <dbReference type="RuleBase" id="RU003704"/>
    </source>
</evidence>
<dbReference type="PRINTS" id="PR00990">
    <property type="entry name" value="RIBOKINASE"/>
</dbReference>
<evidence type="ECO:0000259" key="5">
    <source>
        <dbReference type="Pfam" id="PF00294"/>
    </source>
</evidence>
<dbReference type="Gene3D" id="3.40.1190.20">
    <property type="match status" value="1"/>
</dbReference>
<evidence type="ECO:0000256" key="3">
    <source>
        <dbReference type="ARBA" id="ARBA00022777"/>
    </source>
</evidence>
<dbReference type="InterPro" id="IPR002173">
    <property type="entry name" value="Carboh/pur_kinase_PfkB_CS"/>
</dbReference>
<keyword evidence="2 4" id="KW-0808">Transferase</keyword>
<evidence type="ECO:0000256" key="2">
    <source>
        <dbReference type="ARBA" id="ARBA00022679"/>
    </source>
</evidence>
<keyword evidence="7" id="KW-1185">Reference proteome</keyword>
<dbReference type="InterPro" id="IPR052700">
    <property type="entry name" value="Carb_kinase_PfkB-like"/>
</dbReference>
<dbReference type="PROSITE" id="PS00584">
    <property type="entry name" value="PFKB_KINASES_2"/>
    <property type="match status" value="1"/>
</dbReference>
<dbReference type="GO" id="GO:0016301">
    <property type="term" value="F:kinase activity"/>
    <property type="evidence" value="ECO:0007669"/>
    <property type="project" value="UniProtKB-KW"/>
</dbReference>
<name>A0A919RLC0_9ACTN</name>